<dbReference type="AlphaFoldDB" id="A0A0B1SGE0"/>
<accession>A0A0B1SGE0</accession>
<sequence>MLISMSALLVVPFLQSNVVCAGSATIALRVQLIAASFFISGIATILQTTFGLRSGIPAFM</sequence>
<keyword evidence="6" id="KW-0732">Signal</keyword>
<dbReference type="EMBL" id="KN568718">
    <property type="protein sequence ID" value="KHJ84398.1"/>
    <property type="molecule type" value="Genomic_DNA"/>
</dbReference>
<evidence type="ECO:0008006" key="9">
    <source>
        <dbReference type="Google" id="ProtNLM"/>
    </source>
</evidence>
<evidence type="ECO:0000256" key="6">
    <source>
        <dbReference type="SAM" id="SignalP"/>
    </source>
</evidence>
<comment type="subcellular location">
    <subcellularLocation>
        <location evidence="1">Membrane</location>
        <topology evidence="1">Multi-pass membrane protein</topology>
    </subcellularLocation>
</comment>
<keyword evidence="2 5" id="KW-0812">Transmembrane</keyword>
<evidence type="ECO:0000256" key="3">
    <source>
        <dbReference type="ARBA" id="ARBA00022989"/>
    </source>
</evidence>
<evidence type="ECO:0000256" key="5">
    <source>
        <dbReference type="SAM" id="Phobius"/>
    </source>
</evidence>
<evidence type="ECO:0000313" key="7">
    <source>
        <dbReference type="EMBL" id="KHJ84398.1"/>
    </source>
</evidence>
<dbReference type="GO" id="GO:0016020">
    <property type="term" value="C:membrane"/>
    <property type="evidence" value="ECO:0007669"/>
    <property type="project" value="UniProtKB-SubCell"/>
</dbReference>
<dbReference type="GO" id="GO:0022857">
    <property type="term" value="F:transmembrane transporter activity"/>
    <property type="evidence" value="ECO:0007669"/>
    <property type="project" value="InterPro"/>
</dbReference>
<keyword evidence="8" id="KW-1185">Reference proteome</keyword>
<keyword evidence="4 5" id="KW-0472">Membrane</keyword>
<organism evidence="7 8">
    <name type="scientific">Oesophagostomum dentatum</name>
    <name type="common">Nodular worm</name>
    <dbReference type="NCBI Taxonomy" id="61180"/>
    <lineage>
        <taxon>Eukaryota</taxon>
        <taxon>Metazoa</taxon>
        <taxon>Ecdysozoa</taxon>
        <taxon>Nematoda</taxon>
        <taxon>Chromadorea</taxon>
        <taxon>Rhabditida</taxon>
        <taxon>Rhabditina</taxon>
        <taxon>Rhabditomorpha</taxon>
        <taxon>Strongyloidea</taxon>
        <taxon>Strongylidae</taxon>
        <taxon>Oesophagostomum</taxon>
    </lineage>
</organism>
<feature type="chain" id="PRO_5002082465" description="Ammonium transporter AmtB-like domain-containing protein" evidence="6">
    <location>
        <begin position="22"/>
        <end position="60"/>
    </location>
</feature>
<keyword evidence="3 5" id="KW-1133">Transmembrane helix</keyword>
<feature type="signal peptide" evidence="6">
    <location>
        <begin position="1"/>
        <end position="21"/>
    </location>
</feature>
<dbReference type="OrthoDB" id="1641903at2759"/>
<evidence type="ECO:0000313" key="8">
    <source>
        <dbReference type="Proteomes" id="UP000053660"/>
    </source>
</evidence>
<protein>
    <recommendedName>
        <fullName evidence="9">Ammonium transporter AmtB-like domain-containing protein</fullName>
    </recommendedName>
</protein>
<evidence type="ECO:0000256" key="4">
    <source>
        <dbReference type="ARBA" id="ARBA00023136"/>
    </source>
</evidence>
<dbReference type="Pfam" id="PF00860">
    <property type="entry name" value="Xan_ur_permease"/>
    <property type="match status" value="1"/>
</dbReference>
<name>A0A0B1SGE0_OESDE</name>
<reference evidence="7 8" key="1">
    <citation type="submission" date="2014-03" db="EMBL/GenBank/DDBJ databases">
        <title>Draft genome of the hookworm Oesophagostomum dentatum.</title>
        <authorList>
            <person name="Mitreva M."/>
        </authorList>
    </citation>
    <scope>NUCLEOTIDE SEQUENCE [LARGE SCALE GENOMIC DNA]</scope>
    <source>
        <strain evidence="7 8">OD-Hann</strain>
    </source>
</reference>
<dbReference type="InterPro" id="IPR006043">
    <property type="entry name" value="NCS2"/>
</dbReference>
<proteinExistence type="predicted"/>
<gene>
    <name evidence="7" type="ORF">OESDEN_15890</name>
</gene>
<evidence type="ECO:0000256" key="1">
    <source>
        <dbReference type="ARBA" id="ARBA00004141"/>
    </source>
</evidence>
<dbReference type="Proteomes" id="UP000053660">
    <property type="component" value="Unassembled WGS sequence"/>
</dbReference>
<feature type="transmembrane region" description="Helical" evidence="5">
    <location>
        <begin position="31"/>
        <end position="52"/>
    </location>
</feature>
<evidence type="ECO:0000256" key="2">
    <source>
        <dbReference type="ARBA" id="ARBA00022692"/>
    </source>
</evidence>